<dbReference type="Gene3D" id="1.10.10.10">
    <property type="entry name" value="Winged helix-like DNA-binding domain superfamily/Winged helix DNA-binding domain"/>
    <property type="match status" value="1"/>
</dbReference>
<reference evidence="2 3" key="1">
    <citation type="journal article" date="2005" name="J. Bacteriol.">
        <title>The genome of Sulfolobus acidocaldarius, a model organism of the Crenarchaeota.</title>
        <authorList>
            <person name="Chen L."/>
            <person name="Brugger K."/>
            <person name="Skovgaard M."/>
            <person name="Redder P."/>
            <person name="She Q."/>
            <person name="Torarinsson E."/>
            <person name="Greve B."/>
            <person name="Awayez M."/>
            <person name="Zibat A."/>
            <person name="Klenk H.-P."/>
            <person name="Garrett R.A."/>
        </authorList>
    </citation>
    <scope>NUCLEOTIDE SEQUENCE [LARGE SCALE GENOMIC DNA]</scope>
    <source>
        <strain evidence="3">ATCC 33909 / DSM 639 / JCM 8929 / NBRC 15157 / NCIMB 11770</strain>
    </source>
</reference>
<dbReference type="CDD" id="cd00090">
    <property type="entry name" value="HTH_ARSR"/>
    <property type="match status" value="1"/>
</dbReference>
<dbReference type="PATRIC" id="fig|330779.12.peg.1204"/>
<evidence type="ECO:0000313" key="3">
    <source>
        <dbReference type="Proteomes" id="UP000001018"/>
    </source>
</evidence>
<keyword evidence="3" id="KW-1185">Reference proteome</keyword>
<dbReference type="SUPFAM" id="SSF46785">
    <property type="entry name" value="Winged helix' DNA-binding domain"/>
    <property type="match status" value="1"/>
</dbReference>
<dbReference type="InterPro" id="IPR036388">
    <property type="entry name" value="WH-like_DNA-bd_sf"/>
</dbReference>
<sequence>MSQEKMGINKEVIRCCYKISDTDVDCLLKLIELRKPITSEELSDMMKVSKTTIENSLKKLMDIGLITREKKTDKRIGRPKYYYTLIINFEDKMRNDLLNCSKLIDQVISEDMARI</sequence>
<dbReference type="HOGENOM" id="CLU_150444_0_0_2"/>
<gene>
    <name evidence="2" type="primary">lrs14</name>
    <name evidence="2" type="ordered locus">Saci_1242</name>
</gene>
<accession>Q4J9E2</accession>
<dbReference type="eggNOG" id="arCOG02242">
    <property type="taxonomic scope" value="Archaea"/>
</dbReference>
<organism evidence="2 3">
    <name type="scientific">Sulfolobus acidocaldarius (strain ATCC 33909 / DSM 639 / JCM 8929 / NBRC 15157 / NCIMB 11770)</name>
    <dbReference type="NCBI Taxonomy" id="330779"/>
    <lineage>
        <taxon>Archaea</taxon>
        <taxon>Thermoproteota</taxon>
        <taxon>Thermoprotei</taxon>
        <taxon>Sulfolobales</taxon>
        <taxon>Sulfolobaceae</taxon>
        <taxon>Sulfolobus</taxon>
    </lineage>
</organism>
<proteinExistence type="predicted"/>
<dbReference type="Proteomes" id="UP000001018">
    <property type="component" value="Chromosome"/>
</dbReference>
<evidence type="ECO:0000259" key="1">
    <source>
        <dbReference type="Pfam" id="PF01978"/>
    </source>
</evidence>
<dbReference type="EMBL" id="CP000077">
    <property type="protein sequence ID" value="AAY80588.1"/>
    <property type="molecule type" value="Genomic_DNA"/>
</dbReference>
<dbReference type="KEGG" id="sai:Saci_1242"/>
<name>Q4J9E2_SULAC</name>
<dbReference type="InterPro" id="IPR011991">
    <property type="entry name" value="ArsR-like_HTH"/>
</dbReference>
<dbReference type="STRING" id="330779.Saci_1242"/>
<dbReference type="InterPro" id="IPR036390">
    <property type="entry name" value="WH_DNA-bd_sf"/>
</dbReference>
<feature type="domain" description="Transcription regulator TrmB N-terminal" evidence="1">
    <location>
        <begin position="16"/>
        <end position="83"/>
    </location>
</feature>
<evidence type="ECO:0000313" key="2">
    <source>
        <dbReference type="EMBL" id="AAY80588.1"/>
    </source>
</evidence>
<dbReference type="Pfam" id="PF01978">
    <property type="entry name" value="TrmB"/>
    <property type="match status" value="1"/>
</dbReference>
<protein>
    <submittedName>
        <fullName evidence="2">Lrs14</fullName>
    </submittedName>
</protein>
<dbReference type="AlphaFoldDB" id="Q4J9E2"/>
<dbReference type="InterPro" id="IPR002831">
    <property type="entry name" value="Tscrpt_reg_TrmB_N"/>
</dbReference>